<keyword evidence="5 9" id="KW-0808">Transferase</keyword>
<comment type="function">
    <text evidence="9">Catalyzes the transfer of a farnesyl moiety from farnesyl diphosphate to a cysteine at the fourth position from the C-terminus of several proteins. The beta subunit is responsible for peptide-binding.</text>
</comment>
<dbReference type="STRING" id="215243.A0A0D2E6Q1"/>
<evidence type="ECO:0000259" key="10">
    <source>
        <dbReference type="Pfam" id="PF00432"/>
    </source>
</evidence>
<gene>
    <name evidence="11" type="ORF">PV06_04560</name>
</gene>
<evidence type="ECO:0000256" key="7">
    <source>
        <dbReference type="ARBA" id="ARBA00022737"/>
    </source>
</evidence>
<keyword evidence="6 9" id="KW-0479">Metal-binding</keyword>
<dbReference type="Pfam" id="PF00432">
    <property type="entry name" value="Prenyltrans"/>
    <property type="match status" value="1"/>
</dbReference>
<dbReference type="CDD" id="cd02893">
    <property type="entry name" value="FTase"/>
    <property type="match status" value="1"/>
</dbReference>
<name>A0A0D2E6Q1_9EURO</name>
<dbReference type="HOGENOM" id="CLU_028946_1_0_1"/>
<evidence type="ECO:0000256" key="2">
    <source>
        <dbReference type="ARBA" id="ARBA00012702"/>
    </source>
</evidence>
<evidence type="ECO:0000256" key="3">
    <source>
        <dbReference type="ARBA" id="ARBA00015798"/>
    </source>
</evidence>
<dbReference type="InterPro" id="IPR001330">
    <property type="entry name" value="Prenyltrans"/>
</dbReference>
<dbReference type="AlphaFoldDB" id="A0A0D2E6Q1"/>
<dbReference type="FunFam" id="1.50.10.20:FF:000014">
    <property type="entry name" value="Protein farnesyltransferase subunit beta"/>
    <property type="match status" value="1"/>
</dbReference>
<feature type="domain" description="Prenyltransferase alpha-alpha toroid" evidence="10">
    <location>
        <begin position="65"/>
        <end position="437"/>
    </location>
</feature>
<dbReference type="EC" id="2.5.1.58" evidence="2 9"/>
<evidence type="ECO:0000256" key="8">
    <source>
        <dbReference type="ARBA" id="ARBA00022833"/>
    </source>
</evidence>
<dbReference type="SUPFAM" id="SSF48239">
    <property type="entry name" value="Terpenoid cyclases/Protein prenyltransferases"/>
    <property type="match status" value="1"/>
</dbReference>
<dbReference type="PANTHER" id="PTHR11774">
    <property type="entry name" value="GERANYLGERANYL TRANSFERASE TYPE BETA SUBUNIT"/>
    <property type="match status" value="1"/>
</dbReference>
<dbReference type="RefSeq" id="XP_016263675.1">
    <property type="nucleotide sequence ID" value="XM_016405469.1"/>
</dbReference>
<comment type="similarity">
    <text evidence="1 9">Belongs to the protein prenyltransferase subunit beta family.</text>
</comment>
<proteinExistence type="inferred from homology"/>
<accession>A0A0D2E6Q1</accession>
<keyword evidence="8 9" id="KW-0862">Zinc</keyword>
<evidence type="ECO:0000256" key="9">
    <source>
        <dbReference type="RuleBase" id="RU365056"/>
    </source>
</evidence>
<evidence type="ECO:0000256" key="5">
    <source>
        <dbReference type="ARBA" id="ARBA00022679"/>
    </source>
</evidence>
<dbReference type="GO" id="GO:0005965">
    <property type="term" value="C:protein farnesyltransferase complex"/>
    <property type="evidence" value="ECO:0007669"/>
    <property type="project" value="UniProtKB-UniRule"/>
</dbReference>
<keyword evidence="7" id="KW-0677">Repeat</keyword>
<dbReference type="GO" id="GO:0097354">
    <property type="term" value="P:prenylation"/>
    <property type="evidence" value="ECO:0007669"/>
    <property type="project" value="UniProtKB-UniRule"/>
</dbReference>
<evidence type="ECO:0000256" key="4">
    <source>
        <dbReference type="ARBA" id="ARBA00022602"/>
    </source>
</evidence>
<comment type="catalytic activity">
    <reaction evidence="9">
        <text>L-cysteinyl-[protein] + (2E,6E)-farnesyl diphosphate = S-(2E,6E)-farnesyl-L-cysteinyl-[protein] + diphosphate</text>
        <dbReference type="Rhea" id="RHEA:13345"/>
        <dbReference type="Rhea" id="RHEA-COMP:10131"/>
        <dbReference type="Rhea" id="RHEA-COMP:11535"/>
        <dbReference type="ChEBI" id="CHEBI:29950"/>
        <dbReference type="ChEBI" id="CHEBI:33019"/>
        <dbReference type="ChEBI" id="CHEBI:86019"/>
        <dbReference type="ChEBI" id="CHEBI:175763"/>
    </reaction>
</comment>
<keyword evidence="4 9" id="KW-0637">Prenyltransferase</keyword>
<evidence type="ECO:0000313" key="11">
    <source>
        <dbReference type="EMBL" id="KIW43459.1"/>
    </source>
</evidence>
<evidence type="ECO:0000256" key="1">
    <source>
        <dbReference type="ARBA" id="ARBA00010497"/>
    </source>
</evidence>
<organism evidence="11 12">
    <name type="scientific">Exophiala oligosperma</name>
    <dbReference type="NCBI Taxonomy" id="215243"/>
    <lineage>
        <taxon>Eukaryota</taxon>
        <taxon>Fungi</taxon>
        <taxon>Dikarya</taxon>
        <taxon>Ascomycota</taxon>
        <taxon>Pezizomycotina</taxon>
        <taxon>Eurotiomycetes</taxon>
        <taxon>Chaetothyriomycetidae</taxon>
        <taxon>Chaetothyriales</taxon>
        <taxon>Herpotrichiellaceae</taxon>
        <taxon>Exophiala</taxon>
    </lineage>
</organism>
<comment type="subunit">
    <text evidence="9">Heterodimer of an alpha and a beta subunit.</text>
</comment>
<dbReference type="PANTHER" id="PTHR11774:SF6">
    <property type="entry name" value="PROTEIN FARNESYLTRANSFERASE SUBUNIT BETA"/>
    <property type="match status" value="1"/>
</dbReference>
<reference evidence="11 12" key="1">
    <citation type="submission" date="2015-01" db="EMBL/GenBank/DDBJ databases">
        <title>The Genome Sequence of Exophiala oligosperma CBS72588.</title>
        <authorList>
            <consortium name="The Broad Institute Genomics Platform"/>
            <person name="Cuomo C."/>
            <person name="de Hoog S."/>
            <person name="Gorbushina A."/>
            <person name="Stielow B."/>
            <person name="Teixiera M."/>
            <person name="Abouelleil A."/>
            <person name="Chapman S.B."/>
            <person name="Priest M."/>
            <person name="Young S.K."/>
            <person name="Wortman J."/>
            <person name="Nusbaum C."/>
            <person name="Birren B."/>
        </authorList>
    </citation>
    <scope>NUCLEOTIDE SEQUENCE [LARGE SCALE GENOMIC DNA]</scope>
    <source>
        <strain evidence="11 12">CBS 72588</strain>
    </source>
</reference>
<protein>
    <recommendedName>
        <fullName evidence="3 9">Protein farnesyltransferase subunit beta</fullName>
        <shortName evidence="9">FTase-beta</shortName>
        <ecNumber evidence="2 9">2.5.1.58</ecNumber>
    </recommendedName>
</protein>
<sequence length="459" mass="50014">MATSGLFSKPMPAYFRQTTKLLDALETETSMLQSATISECLPLLTAVEDPSRSPFDFNEFGLPSLEKEEHIQFLQENLAELPAPFVGIDASRPWMVYWALLGLHLLGEDVSLFRSRVVKTFYSMQNTTGGFGGGFGQYSHLAGTYAGLLSLALVGGEEAYSLIDRKAMWHWLGRLKEKDGGFRICEEGEEDVRGAYCALVALSLLGLPLSLPPDSPAREGGFELFTDGLGEYLSRCQTYEGGIASSPGSEAHGAYAFCTIACLCLHGAPHDMGRFLDMDGLLSWLSARQYAPEGGLAGRTNKLVDGCYSHWVGTCWPLVEAALDGPQDPIKGVGRIVIENLYSSEGLARYILCCCQGPEGGLRDKPSKLPDSYHTCYNLVGLSNIEHAHTYANAESSDPFASAFTWEAARAQTRSEGDPASIFETGAQVRSLNPVFVIPHDRALKMRTWAAARPLEPAR</sequence>
<dbReference type="GO" id="GO:0004660">
    <property type="term" value="F:protein farnesyltransferase activity"/>
    <property type="evidence" value="ECO:0007669"/>
    <property type="project" value="UniProtKB-UniRule"/>
</dbReference>
<dbReference type="GO" id="GO:0008270">
    <property type="term" value="F:zinc ion binding"/>
    <property type="evidence" value="ECO:0007669"/>
    <property type="project" value="UniProtKB-UniRule"/>
</dbReference>
<dbReference type="EMBL" id="KN847335">
    <property type="protein sequence ID" value="KIW43459.1"/>
    <property type="molecule type" value="Genomic_DNA"/>
</dbReference>
<evidence type="ECO:0000313" key="12">
    <source>
        <dbReference type="Proteomes" id="UP000053342"/>
    </source>
</evidence>
<dbReference type="GeneID" id="27356634"/>
<dbReference type="OrthoDB" id="10261146at2759"/>
<dbReference type="InterPro" id="IPR026872">
    <property type="entry name" value="FTB"/>
</dbReference>
<dbReference type="VEuPathDB" id="FungiDB:PV06_04560"/>
<dbReference type="Proteomes" id="UP000053342">
    <property type="component" value="Unassembled WGS sequence"/>
</dbReference>
<evidence type="ECO:0000256" key="6">
    <source>
        <dbReference type="ARBA" id="ARBA00022723"/>
    </source>
</evidence>
<dbReference type="InterPro" id="IPR008930">
    <property type="entry name" value="Terpenoid_cyclase/PrenylTrfase"/>
</dbReference>
<comment type="cofactor">
    <cofactor evidence="9">
        <name>Zn(2+)</name>
        <dbReference type="ChEBI" id="CHEBI:29105"/>
    </cofactor>
    <text evidence="9">Binds 1 zinc ion per subunit.</text>
</comment>
<dbReference type="Gene3D" id="1.50.10.20">
    <property type="match status" value="1"/>
</dbReference>
<keyword evidence="12" id="KW-1185">Reference proteome</keyword>
<dbReference type="InterPro" id="IPR045089">
    <property type="entry name" value="PGGT1B-like"/>
</dbReference>